<dbReference type="PROSITE" id="PS50275">
    <property type="entry name" value="SAC"/>
    <property type="match status" value="1"/>
</dbReference>
<feature type="region of interest" description="Disordered" evidence="6">
    <location>
        <begin position="1196"/>
        <end position="1511"/>
    </location>
</feature>
<dbReference type="CDD" id="cd09089">
    <property type="entry name" value="INPP5c_Synj"/>
    <property type="match status" value="1"/>
</dbReference>
<feature type="compositionally biased region" description="Pro residues" evidence="6">
    <location>
        <begin position="1335"/>
        <end position="1354"/>
    </location>
</feature>
<comment type="catalytic activity">
    <reaction evidence="1">
        <text>a 1,2-diacyl-sn-glycero-3-phospho-(1D-myo-inositol-4,5-bisphosphate) + H2O = a 1,2-diacyl-sn-glycero-3-phospho-(1D-myo-inositol 4-phosphate) + phosphate</text>
        <dbReference type="Rhea" id="RHEA:22764"/>
        <dbReference type="ChEBI" id="CHEBI:15377"/>
        <dbReference type="ChEBI" id="CHEBI:43474"/>
        <dbReference type="ChEBI" id="CHEBI:58178"/>
        <dbReference type="ChEBI" id="CHEBI:58456"/>
        <dbReference type="EC" id="3.1.3.36"/>
    </reaction>
</comment>
<dbReference type="InParanoid" id="A0A1S3HN55"/>
<dbReference type="RefSeq" id="XP_013387462.1">
    <property type="nucleotide sequence ID" value="XM_013532008.2"/>
</dbReference>
<dbReference type="InterPro" id="IPR035979">
    <property type="entry name" value="RBD_domain_sf"/>
</dbReference>
<dbReference type="InterPro" id="IPR000300">
    <property type="entry name" value="IPPc"/>
</dbReference>
<evidence type="ECO:0000313" key="8">
    <source>
        <dbReference type="Proteomes" id="UP000085678"/>
    </source>
</evidence>
<dbReference type="Gene3D" id="3.60.10.10">
    <property type="entry name" value="Endonuclease/exonuclease/phosphatase"/>
    <property type="match status" value="1"/>
</dbReference>
<organism evidence="8 9">
    <name type="scientific">Lingula anatina</name>
    <name type="common">Brachiopod</name>
    <name type="synonym">Lingula unguis</name>
    <dbReference type="NCBI Taxonomy" id="7574"/>
    <lineage>
        <taxon>Eukaryota</taxon>
        <taxon>Metazoa</taxon>
        <taxon>Spiralia</taxon>
        <taxon>Lophotrochozoa</taxon>
        <taxon>Brachiopoda</taxon>
        <taxon>Linguliformea</taxon>
        <taxon>Lingulata</taxon>
        <taxon>Lingulida</taxon>
        <taxon>Linguloidea</taxon>
        <taxon>Lingulidae</taxon>
        <taxon>Lingula</taxon>
    </lineage>
</organism>
<gene>
    <name evidence="9" type="primary">LOC106156663</name>
</gene>
<dbReference type="EC" id="3.1.3.36" evidence="4"/>
<dbReference type="GO" id="GO:0046856">
    <property type="term" value="P:phosphatidylinositol dephosphorylation"/>
    <property type="evidence" value="ECO:0007669"/>
    <property type="project" value="InterPro"/>
</dbReference>
<feature type="compositionally biased region" description="Polar residues" evidence="6">
    <location>
        <begin position="1358"/>
        <end position="1370"/>
    </location>
</feature>
<dbReference type="Gene3D" id="3.30.70.330">
    <property type="match status" value="1"/>
</dbReference>
<accession>A0A1S3HN55</accession>
<feature type="compositionally biased region" description="Pro residues" evidence="6">
    <location>
        <begin position="1375"/>
        <end position="1384"/>
    </location>
</feature>
<evidence type="ECO:0000259" key="7">
    <source>
        <dbReference type="PROSITE" id="PS50275"/>
    </source>
</evidence>
<feature type="compositionally biased region" description="Polar residues" evidence="6">
    <location>
        <begin position="1027"/>
        <end position="1048"/>
    </location>
</feature>
<dbReference type="InterPro" id="IPR015047">
    <property type="entry name" value="SYNJ1/2_RRM"/>
</dbReference>
<dbReference type="GO" id="GO:0098793">
    <property type="term" value="C:presynapse"/>
    <property type="evidence" value="ECO:0007669"/>
    <property type="project" value="GOC"/>
</dbReference>
<dbReference type="KEGG" id="lak:106156663"/>
<keyword evidence="5" id="KW-0378">Hydrolase</keyword>
<dbReference type="SUPFAM" id="SSF54928">
    <property type="entry name" value="RNA-binding domain, RBD"/>
    <property type="match status" value="1"/>
</dbReference>
<keyword evidence="8" id="KW-1185">Reference proteome</keyword>
<dbReference type="Proteomes" id="UP000085678">
    <property type="component" value="Unplaced"/>
</dbReference>
<dbReference type="PANTHER" id="PTHR11200">
    <property type="entry name" value="INOSITOL 5-PHOSPHATASE"/>
    <property type="match status" value="1"/>
</dbReference>
<feature type="domain" description="SAC" evidence="7">
    <location>
        <begin position="122"/>
        <end position="446"/>
    </location>
</feature>
<proteinExistence type="inferred from homology"/>
<feature type="compositionally biased region" description="Pro residues" evidence="6">
    <location>
        <begin position="1050"/>
        <end position="1062"/>
    </location>
</feature>
<feature type="region of interest" description="Disordered" evidence="6">
    <location>
        <begin position="1021"/>
        <end position="1172"/>
    </location>
</feature>
<dbReference type="InterPro" id="IPR002013">
    <property type="entry name" value="SAC_dom"/>
</dbReference>
<dbReference type="Pfam" id="PF22669">
    <property type="entry name" value="Exo_endo_phos2"/>
    <property type="match status" value="1"/>
</dbReference>
<evidence type="ECO:0000256" key="1">
    <source>
        <dbReference type="ARBA" id="ARBA00001786"/>
    </source>
</evidence>
<comment type="similarity">
    <text evidence="3">In the central section; belongs to the inositol 1,4,5-trisphosphate 5-phosphatase family.</text>
</comment>
<feature type="compositionally biased region" description="Polar residues" evidence="6">
    <location>
        <begin position="1219"/>
        <end position="1233"/>
    </location>
</feature>
<evidence type="ECO:0000313" key="9">
    <source>
        <dbReference type="RefSeq" id="XP_013387462.1"/>
    </source>
</evidence>
<dbReference type="SUPFAM" id="SSF56219">
    <property type="entry name" value="DNase I-like"/>
    <property type="match status" value="1"/>
</dbReference>
<dbReference type="Pfam" id="PF02383">
    <property type="entry name" value="Syja_N"/>
    <property type="match status" value="1"/>
</dbReference>
<dbReference type="InterPro" id="IPR036691">
    <property type="entry name" value="Endo/exonu/phosph_ase_sf"/>
</dbReference>
<dbReference type="GO" id="GO:0003676">
    <property type="term" value="F:nucleic acid binding"/>
    <property type="evidence" value="ECO:0007669"/>
    <property type="project" value="InterPro"/>
</dbReference>
<name>A0A1S3HN55_LINAN</name>
<dbReference type="Pfam" id="PF08952">
    <property type="entry name" value="DUF1866"/>
    <property type="match status" value="1"/>
</dbReference>
<evidence type="ECO:0000256" key="3">
    <source>
        <dbReference type="ARBA" id="ARBA00009678"/>
    </source>
</evidence>
<feature type="compositionally biased region" description="Low complexity" evidence="6">
    <location>
        <begin position="1134"/>
        <end position="1143"/>
    </location>
</feature>
<sequence>MAMSKSFRVYHKLEPPYSVLLECRNKEDTLMFESNAVAVLSDVETETIKKQYTKIVDAYGCLGVLTLSIVQDGALVNVLYLVLVTGCISVGKILDSEIFKITAVTFISLRNHPDDEARVSEVKKILSAGTFYFSWTSTNGAPFDLSLCAQKKHQDHDTDSRFFWNRSLHFHLQRFNIDCDEWLLKAMCGGVEIRTIYAAHKQGKACLISRLSCERAGTRFNVRGVNDDGHVANFVEIEQVIFMDEQVSSYVQTRGSVPLFWEQPGFQVGSHKVRMSRGYEASAPAFERHFKTLKDRYGDQVIINLLGRKEGEHTLSQAFMNHHKASSYSQDIPYIYFDFHMECRGGNTKNLEKLKSKCQKQLDEFGFFYAEGSDVQREQSGALRTNCLDCLDRTNSVQTYFGLEILSRQLQAMGLDSKPQMVTRFQEVYKQIWSLNGDHVSRIYAGTGALSGGKTKYKDAARSATRAIQNNFLDSSKQEAIDMLLLGSTMRSELADKARAFLATNDMHLSHTMLKEMVVRHEEYTKPSSLRISVGTWNVNGQPRFRSIAHKNESLEDWLLDAPKITKSNRPDLIDESVDYDYPVDIFAIGFEEIVDLNASNIMSASTSNQREWSAEIQKTISRDHKYVLLTSAQLVGVCLFIFIRPQHAPYIRDVAVDTIKTGLGGAAGNKGAIAIRFLYHSTSLCFVCAHFAAGQSQVQDRNNHYFDIIRKVVFPMEVCRARTLDSHDYVFWCGDFNYRIELPREEVLSLVNDENWGALQACDQLIVQRELGNVFKGYNEGKPNFAPTYKYDLYCDDYDTSEKCRVPAWTDRILWKKRKWQKDEDPTANSGKVLLYNRAELKVSDHRPVIALLDIEVLAVDEKRREEIYKNVISNQGPPDGTVVISMADGGEFDDQSVDDVLNLVAEAGEVILVRFVGDDMLLTFKNGKNALSALKYDQFTVQGKVISVMLKTQDWQAKIEREVDLSTDHTFELVDLRNTNSLLLEDFNIPTMLFDMEGDIAEDEGDEEVASFNLQNLQQPLQPSPAGTPTADNNSPADIFGSNTQIKMPPPRPMGAPPVPRGVANKPTGTPPPDAGSDMTGGIVAEFEQPLRSSPKPTEKPKKPPPPQRPSAPPSRPPQPQRPPMAPQVTGPAKAVPAKAKPPMRPQMMPKSERPSRPSMIGLPTNVSHAGHATTVEEAQKLIEKLMAQSSIDMGDLPEPLLPGAGAAPAPMPRTKAASTYDLSMDSSPSVPQAAPRHKPDGLLAESHGLSKSTGNLIADDNIEQDKYKIVTNEVESSLKVDWGAAKTKESEKEAGKPTPVPRREIHSMFVGKSSPSPPLPQPRTSAINIAPRGPPPPVPEPAGRGPPPPVPAARTSKSPDTSPTSQASSTRGPPPPVPPSRPSKEESRGPPPPVPTTRPMRQDLPSGTPVSEQLGSPGMSPPPTPPLGSPGSPPPPPPNRTDSISPPDSPNHFDFGQRSEGGSAPPPAVPPPIPQRPGMEPGQMGTEEKPFVPPIPRRPNVAPMDRPA</sequence>
<evidence type="ECO:0000256" key="4">
    <source>
        <dbReference type="ARBA" id="ARBA00013044"/>
    </source>
</evidence>
<dbReference type="InterPro" id="IPR012677">
    <property type="entry name" value="Nucleotide-bd_a/b_plait_sf"/>
</dbReference>
<evidence type="ECO:0000256" key="6">
    <source>
        <dbReference type="SAM" id="MobiDB-lite"/>
    </source>
</evidence>
<dbReference type="InterPro" id="IPR046985">
    <property type="entry name" value="IP5"/>
</dbReference>
<evidence type="ECO:0000256" key="2">
    <source>
        <dbReference type="ARBA" id="ARBA00008943"/>
    </source>
</evidence>
<dbReference type="GO" id="GO:0004439">
    <property type="term" value="F:phosphatidylinositol-4,5-bisphosphate 5-phosphatase activity"/>
    <property type="evidence" value="ECO:0007669"/>
    <property type="project" value="UniProtKB-EC"/>
</dbReference>
<feature type="compositionally biased region" description="Basic and acidic residues" evidence="6">
    <location>
        <begin position="1289"/>
        <end position="1309"/>
    </location>
</feature>
<feature type="compositionally biased region" description="Pro residues" evidence="6">
    <location>
        <begin position="1467"/>
        <end position="1478"/>
    </location>
</feature>
<dbReference type="PANTHER" id="PTHR11200:SF257">
    <property type="entry name" value="PHOSPHOINOSITIDE 5-PHOSPHATASE"/>
    <property type="match status" value="1"/>
</dbReference>
<dbReference type="FunCoup" id="A0A1S3HN55">
    <property type="interactions" value="773"/>
</dbReference>
<feature type="compositionally biased region" description="Pro residues" evidence="6">
    <location>
        <begin position="1106"/>
        <end position="1128"/>
    </location>
</feature>
<dbReference type="GO" id="GO:0048488">
    <property type="term" value="P:synaptic vesicle endocytosis"/>
    <property type="evidence" value="ECO:0007669"/>
    <property type="project" value="TreeGrafter"/>
</dbReference>
<reference evidence="9" key="1">
    <citation type="submission" date="2025-08" db="UniProtKB">
        <authorList>
            <consortium name="RefSeq"/>
        </authorList>
    </citation>
    <scope>IDENTIFICATION</scope>
    <source>
        <tissue evidence="9">Gonads</tissue>
    </source>
</reference>
<evidence type="ECO:0000256" key="5">
    <source>
        <dbReference type="ARBA" id="ARBA00022801"/>
    </source>
</evidence>
<dbReference type="OrthoDB" id="1925875at2759"/>
<dbReference type="SMART" id="SM00128">
    <property type="entry name" value="IPPc"/>
    <property type="match status" value="1"/>
</dbReference>
<feature type="compositionally biased region" description="Low complexity" evidence="6">
    <location>
        <begin position="1197"/>
        <end position="1211"/>
    </location>
</feature>
<dbReference type="SMART" id="SM01165">
    <property type="entry name" value="DUF1866"/>
    <property type="match status" value="1"/>
</dbReference>
<comment type="similarity">
    <text evidence="2">Belongs to the synaptojanin family.</text>
</comment>
<protein>
    <recommendedName>
        <fullName evidence="4">phosphoinositide 5-phosphatase</fullName>
        <ecNumber evidence="4">3.1.3.36</ecNumber>
    </recommendedName>
</protein>
<feature type="compositionally biased region" description="Pro residues" evidence="6">
    <location>
        <begin position="1422"/>
        <end position="1442"/>
    </location>
</feature>
<dbReference type="STRING" id="7574.A0A1S3HN55"/>
<dbReference type="GeneID" id="106156663"/>